<feature type="region of interest" description="Disordered" evidence="1">
    <location>
        <begin position="1"/>
        <end position="32"/>
    </location>
</feature>
<feature type="compositionally biased region" description="Polar residues" evidence="1">
    <location>
        <begin position="1"/>
        <end position="10"/>
    </location>
</feature>
<organism evidence="2 3">
    <name type="scientific">Lithospermum erythrorhizon</name>
    <name type="common">Purple gromwell</name>
    <name type="synonym">Lithospermum officinale var. erythrorhizon</name>
    <dbReference type="NCBI Taxonomy" id="34254"/>
    <lineage>
        <taxon>Eukaryota</taxon>
        <taxon>Viridiplantae</taxon>
        <taxon>Streptophyta</taxon>
        <taxon>Embryophyta</taxon>
        <taxon>Tracheophyta</taxon>
        <taxon>Spermatophyta</taxon>
        <taxon>Magnoliopsida</taxon>
        <taxon>eudicotyledons</taxon>
        <taxon>Gunneridae</taxon>
        <taxon>Pentapetalae</taxon>
        <taxon>asterids</taxon>
        <taxon>lamiids</taxon>
        <taxon>Boraginales</taxon>
        <taxon>Boraginaceae</taxon>
        <taxon>Boraginoideae</taxon>
        <taxon>Lithospermeae</taxon>
        <taxon>Lithospermum</taxon>
    </lineage>
</organism>
<evidence type="ECO:0000313" key="2">
    <source>
        <dbReference type="EMBL" id="GAA0165164.1"/>
    </source>
</evidence>
<keyword evidence="3" id="KW-1185">Reference proteome</keyword>
<accession>A0AAV3QM89</accession>
<feature type="region of interest" description="Disordered" evidence="1">
    <location>
        <begin position="87"/>
        <end position="125"/>
    </location>
</feature>
<feature type="compositionally biased region" description="Basic and acidic residues" evidence="1">
    <location>
        <begin position="115"/>
        <end position="125"/>
    </location>
</feature>
<reference evidence="2 3" key="1">
    <citation type="submission" date="2024-01" db="EMBL/GenBank/DDBJ databases">
        <title>The complete chloroplast genome sequence of Lithospermum erythrorhizon: insights into the phylogenetic relationship among Boraginaceae species and the maternal lineages of purple gromwells.</title>
        <authorList>
            <person name="Okada T."/>
            <person name="Watanabe K."/>
        </authorList>
    </citation>
    <scope>NUCLEOTIDE SEQUENCE [LARGE SCALE GENOMIC DNA]</scope>
</reference>
<protein>
    <submittedName>
        <fullName evidence="2">Uncharacterized protein</fullName>
    </submittedName>
</protein>
<evidence type="ECO:0000313" key="3">
    <source>
        <dbReference type="Proteomes" id="UP001454036"/>
    </source>
</evidence>
<proteinExistence type="predicted"/>
<evidence type="ECO:0000256" key="1">
    <source>
        <dbReference type="SAM" id="MobiDB-lite"/>
    </source>
</evidence>
<name>A0AAV3QM89_LITER</name>
<gene>
    <name evidence="2" type="ORF">LIER_20636</name>
</gene>
<dbReference type="AlphaFoldDB" id="A0AAV3QM89"/>
<comment type="caution">
    <text evidence="2">The sequence shown here is derived from an EMBL/GenBank/DDBJ whole genome shotgun (WGS) entry which is preliminary data.</text>
</comment>
<sequence length="125" mass="13415">MSSNQVNLSSDHSDSPSYPRDTPANQEFVAESQTATPAEIALQEVILYNPRKGLLCLILSNTPNSPCQEITFACEAIRATKEGLAKKKKKRTLVKGANIPSSSEAVPGDKAASTKGKDKRGEDLL</sequence>
<dbReference type="EMBL" id="BAABME010005273">
    <property type="protein sequence ID" value="GAA0165164.1"/>
    <property type="molecule type" value="Genomic_DNA"/>
</dbReference>
<dbReference type="Proteomes" id="UP001454036">
    <property type="component" value="Unassembled WGS sequence"/>
</dbReference>